<dbReference type="InterPro" id="IPR050708">
    <property type="entry name" value="T6SS_VgrG/RHS"/>
</dbReference>
<dbReference type="NCBIfam" id="TIGR03696">
    <property type="entry name" value="Rhs_assc_core"/>
    <property type="match status" value="1"/>
</dbReference>
<evidence type="ECO:0008006" key="6">
    <source>
        <dbReference type="Google" id="ProtNLM"/>
    </source>
</evidence>
<dbReference type="InterPro" id="IPR031325">
    <property type="entry name" value="RHS_repeat"/>
</dbReference>
<dbReference type="Proteomes" id="UP000527352">
    <property type="component" value="Unassembled WGS sequence"/>
</dbReference>
<evidence type="ECO:0000256" key="3">
    <source>
        <dbReference type="ARBA" id="ARBA00023026"/>
    </source>
</evidence>
<gene>
    <name evidence="4" type="ORF">HGO26_20170</name>
</gene>
<dbReference type="Gene3D" id="2.180.10.10">
    <property type="entry name" value="RHS repeat-associated core"/>
    <property type="match status" value="1"/>
</dbReference>
<dbReference type="RefSeq" id="WP_168827481.1">
    <property type="nucleotide sequence ID" value="NZ_JABAEB010000017.1"/>
</dbReference>
<proteinExistence type="predicted"/>
<sequence length="2075" mass="225969">MTAVNIQESTDGNAWSTVYSGLGSPDEGTTPPILMAFSFGGGTGTYCPGWTSARSANLSGKTLSGYYYRINACIGTACSAYSASTLVGTAPTGGTPSQSSTLASIATIPDASNSLASPAFDELVGEIQGQATVDGGAFSYTVPLTVAPGRNGMQPSLSLNYSSQAGEGLAGMGWSLSAYSSISRCSQIYDLDATASNATYSSNDKLCYNGSRLVVTAPPNSSAQGVYGALGTFYKTERNSTVIIEQLGGALNTSSVYFKVYEANGTYHLLGGNANSRITPVGVSVASSWLQQLTQDSHGNEVSYFYDTSSAGNRYLQDIYYTGYKGTQGSRSVHVNYTAVPAETSYHWGGYSISNKRISGIDVLIDGDVKAQWLLNYAPLNPTALNDAARLASLSYCDGTDPSQCLNTDFGWFERSYQHNLITNHALAAINDNYTVGLAVRKDNDYDGDGVADLSIPLDGIYLSRTGTKVSYRTLPYKSTENWAGDINGDGVPASNEYSTNVVNGAIDYDLDGADDFVYTDNNSQLIITSLQPNGSIKRAYATGINATCYASVSQMLGDVFCTSHVMDFDGDGRKDILLATNKQAGVGNFTITYKAYQRKAVGDGFDYRGSFSVSAAEPLIPIDVDGDGVPDLAPSQFNSSLKWYKVIFNRTDKTVSFIEKNQAFAISVDKVYRTTPSRWVDFNGDGLSDILTLHKVKSTDNFFTRHIIINKGAGLFEAPYNTGMKELAWTANGGLIAEDPRHGGPAGYVHEQFIQFVDYNGDGRQDILYPDRLRKKYTYECWTWSSNEACAAVDGASAPKFYDYDVWHWNVLLTNPDGKTFTDVQLPVYGALATLSPIDLTGDGRVDFVSGVGFESDAVKRTWFYGSKQGGKPSSYSVGFLAFAHATTQDTVINSVNTGMGQKLQLDYAQLKQRYSVAESTLNYPYVYFTNTMRVVSALKSDNGVGGVDTTQYSYKNARFHIAGRGFQGFSDIIETRSDALNSESLITLTQFEQTFPWSGMVKYKKVTDSRNNTLSEYSVQKNAPLPGSYVVGQSACFYPQESTTTKWTVNPNISVATVKDVTLKNAHCQVTSNTVTSEDSTVKHTQATTQAFTNSLGWLMPTVSSTNQTVAYKTTHESVVLNPANTATGQRVTHTYGTNEQGVMALASTKVEDIGTLMGVGSTTQFSAYDPYGHALKTTVGDRYTQVSMSNDGYFVYQTFNAQWPGVAASTTQYDPLTGVPLTSIDINGVTTTNTVNFIGKITSSGSAKGVTVVSPTVYSSMEWLTGNYAYSVTQQSSGQPETIVYFDSLNREVKTVTAGFAGDIITAKRYDVRSNLVSETRPTQSYGTAEVVQYQDFDVLGRPSRKLYDDGMVSYQSQYTYVDGIRTDISVSGDFNLQMSRSYNSLGQLLSTTDAKGHNSYFAYNAAGLPVLIQDVLGSRITAQYDDLGRKAWFDDPNMGKWLFSYNLFGELVTQTDARNLATTFTYDKLGRQTKQTNTQTTRTWVYDTTVGNGKLYQASVVGHTQTDSYDTVGRMIQTITQMGGLNLTEKYVYDSQFGRLKAMAFPSGEHVAYRFNDNGYLIEDYQRFTDGSELSLRTVESYSALGSVNQQRFSNGKIQQFFRNEAGSPLSICTSNNGSCSTVGIQYLNYDYDAMGNLVRQENAIARFAEDYTYDELMRVDNSTKTIKGTPYAPINYDYDAAGNILVKGDYGSSYLYGNVGKGLGGNAGPNAIRQFIRGGTTYNFTYDNNGNRLTGDGATLTYDDQNKPLTVVRNGTTSTFSYDANGQRYKQVKQQGSSSITTTYYVGSFEREVSSSATIDKTYIGDHTIKMKAHVGTLGNQSPFQHVLRDHLGSVDTLIDGQTGAVLQYRGYDVFGRPRDIPAGNVLLTAWQGVTKGYTNHEHLNEQQLIHMNGRIYDFNVGRFLSVDPFLQFPENSQSANPYSYILNNPMSGTDPTGYACAGSNLESVCDNYFKDNKIVTENMKLTDAISNTLNNGKTTASNGQANELQMAQTGGAAKQEKKAVGLQQDASRSVGNQNIGITGEIKPIEGNRAFGFLKTIVRDFSFGIIYGDTSSIPSLHPTPEDSADM</sequence>
<dbReference type="EMBL" id="JABAEB010000017">
    <property type="protein sequence ID" value="NLQ25174.1"/>
    <property type="molecule type" value="Genomic_DNA"/>
</dbReference>
<name>A0ABX1KUG5_9GAMM</name>
<keyword evidence="2" id="KW-0964">Secreted</keyword>
<accession>A0ABX1KUG5</accession>
<evidence type="ECO:0000256" key="1">
    <source>
        <dbReference type="ARBA" id="ARBA00004613"/>
    </source>
</evidence>
<keyword evidence="5" id="KW-1185">Reference proteome</keyword>
<dbReference type="InterPro" id="IPR022385">
    <property type="entry name" value="Rhs_assc_core"/>
</dbReference>
<dbReference type="InterPro" id="IPR028994">
    <property type="entry name" value="Integrin_alpha_N"/>
</dbReference>
<organism evidence="4 5">
    <name type="scientific">Shewanella oncorhynchi</name>
    <dbReference type="NCBI Taxonomy" id="2726434"/>
    <lineage>
        <taxon>Bacteria</taxon>
        <taxon>Pseudomonadati</taxon>
        <taxon>Pseudomonadota</taxon>
        <taxon>Gammaproteobacteria</taxon>
        <taxon>Alteromonadales</taxon>
        <taxon>Shewanellaceae</taxon>
        <taxon>Shewanella</taxon>
    </lineage>
</organism>
<dbReference type="Pfam" id="PF03534">
    <property type="entry name" value="SpvB"/>
    <property type="match status" value="1"/>
</dbReference>
<evidence type="ECO:0000313" key="5">
    <source>
        <dbReference type="Proteomes" id="UP000527352"/>
    </source>
</evidence>
<dbReference type="PANTHER" id="PTHR32305">
    <property type="match status" value="1"/>
</dbReference>
<dbReference type="PANTHER" id="PTHR32305:SF15">
    <property type="entry name" value="PROTEIN RHSA-RELATED"/>
    <property type="match status" value="1"/>
</dbReference>
<comment type="subcellular location">
    <subcellularLocation>
        <location evidence="1">Secreted</location>
    </subcellularLocation>
</comment>
<evidence type="ECO:0000313" key="4">
    <source>
        <dbReference type="EMBL" id="NLQ25174.1"/>
    </source>
</evidence>
<reference evidence="4 5" key="1">
    <citation type="submission" date="2020-04" db="EMBL/GenBank/DDBJ databases">
        <title>The first description of lens atrophy caused by putative novel Shewanella sp. that is a new emerging pathogen for cultured rainbow trout?</title>
        <authorList>
            <person name="Saticioglu I.B."/>
            <person name="Duman M."/>
            <person name="Altun S."/>
        </authorList>
    </citation>
    <scope>NUCLEOTIDE SEQUENCE [LARGE SCALE GENOMIC DNA]</scope>
    <source>
        <strain evidence="4 5">S-1</strain>
    </source>
</reference>
<dbReference type="Pfam" id="PF05593">
    <property type="entry name" value="RHS_repeat"/>
    <property type="match status" value="1"/>
</dbReference>
<dbReference type="InterPro" id="IPR003284">
    <property type="entry name" value="Sal_SpvB"/>
</dbReference>
<dbReference type="SUPFAM" id="SSF69318">
    <property type="entry name" value="Integrin alpha N-terminal domain"/>
    <property type="match status" value="1"/>
</dbReference>
<protein>
    <recommendedName>
        <fullName evidence="6">Insecticide toxin TcdB middle/N-terminal domain-containing protein</fullName>
    </recommendedName>
</protein>
<evidence type="ECO:0000256" key="2">
    <source>
        <dbReference type="ARBA" id="ARBA00022525"/>
    </source>
</evidence>
<comment type="caution">
    <text evidence="4">The sequence shown here is derived from an EMBL/GenBank/DDBJ whole genome shotgun (WGS) entry which is preliminary data.</text>
</comment>
<keyword evidence="3" id="KW-0843">Virulence</keyword>